<dbReference type="AlphaFoldDB" id="E1R1F3"/>
<dbReference type="Proteomes" id="UP000002318">
    <property type="component" value="Chromosome"/>
</dbReference>
<dbReference type="KEGG" id="ssm:Spirs_1972"/>
<gene>
    <name evidence="1" type="ordered locus">Spirs_1972</name>
</gene>
<reference evidence="1 2" key="1">
    <citation type="journal article" date="2010" name="Stand. Genomic Sci.">
        <title>Complete genome sequence of Spirochaeta smaragdinae type strain (SEBR 4228).</title>
        <authorList>
            <person name="Mavromatis K."/>
            <person name="Yasawong M."/>
            <person name="Chertkov O."/>
            <person name="Lapidus A."/>
            <person name="Lucas S."/>
            <person name="Nolan M."/>
            <person name="Del Rio T.G."/>
            <person name="Tice H."/>
            <person name="Cheng J.F."/>
            <person name="Pitluck S."/>
            <person name="Liolios K."/>
            <person name="Ivanova N."/>
            <person name="Tapia R."/>
            <person name="Han C."/>
            <person name="Bruce D."/>
            <person name="Goodwin L."/>
            <person name="Pati A."/>
            <person name="Chen A."/>
            <person name="Palaniappan K."/>
            <person name="Land M."/>
            <person name="Hauser L."/>
            <person name="Chang Y.J."/>
            <person name="Jeffries C.D."/>
            <person name="Detter J.C."/>
            <person name="Rohde M."/>
            <person name="Brambilla E."/>
            <person name="Spring S."/>
            <person name="Goker M."/>
            <person name="Sikorski J."/>
            <person name="Woyke T."/>
            <person name="Bristow J."/>
            <person name="Eisen J.A."/>
            <person name="Markowitz V."/>
            <person name="Hugenholtz P."/>
            <person name="Klenk H.P."/>
            <person name="Kyrpides N.C."/>
        </authorList>
    </citation>
    <scope>NUCLEOTIDE SEQUENCE [LARGE SCALE GENOMIC DNA]</scope>
    <source>
        <strain evidence="2">DSM 11293 / JCM 15392 / SEBR 4228</strain>
    </source>
</reference>
<evidence type="ECO:0000313" key="2">
    <source>
        <dbReference type="Proteomes" id="UP000002318"/>
    </source>
</evidence>
<accession>E1R1F3</accession>
<dbReference type="STRING" id="573413.Spirs_1972"/>
<organism evidence="1 2">
    <name type="scientific">Sediminispirochaeta smaragdinae (strain DSM 11293 / JCM 15392 / SEBR 4228)</name>
    <name type="common">Spirochaeta smaragdinae</name>
    <dbReference type="NCBI Taxonomy" id="573413"/>
    <lineage>
        <taxon>Bacteria</taxon>
        <taxon>Pseudomonadati</taxon>
        <taxon>Spirochaetota</taxon>
        <taxon>Spirochaetia</taxon>
        <taxon>Spirochaetales</taxon>
        <taxon>Spirochaetaceae</taxon>
        <taxon>Sediminispirochaeta</taxon>
    </lineage>
</organism>
<dbReference type="EMBL" id="CP002116">
    <property type="protein sequence ID" value="ADK81094.1"/>
    <property type="molecule type" value="Genomic_DNA"/>
</dbReference>
<keyword evidence="2" id="KW-1185">Reference proteome</keyword>
<proteinExistence type="predicted"/>
<sequence>MFHKRLSPENDLRGEDFIKDQCEVQNMSSTDMKTATEPVAVRKNKRKVVMNHPKSSTIRFKNQEIQAIDEHLESMDHLIQDLFKNGNRANRDLFAMRLATLVRVIRETLNEGVLE</sequence>
<dbReference type="RefSeq" id="WP_013254558.1">
    <property type="nucleotide sequence ID" value="NC_014364.1"/>
</dbReference>
<name>E1R1F3_SEDSS</name>
<dbReference type="HOGENOM" id="CLU_145431_0_0_12"/>
<evidence type="ECO:0000313" key="1">
    <source>
        <dbReference type="EMBL" id="ADK81094.1"/>
    </source>
</evidence>
<protein>
    <submittedName>
        <fullName evidence="1">Uncharacterized protein</fullName>
    </submittedName>
</protein>